<name>A1RWI9_THEPD</name>
<evidence type="ECO:0000313" key="1">
    <source>
        <dbReference type="EMBL" id="ABL77569.1"/>
    </source>
</evidence>
<sequence length="86" mass="9659">MAYERSAPRAPGKSVEECMKKMLESALRDQFNGVGRAFISSLLEQGFTRDEVSEAVRALSSQYEVRVIGDVVKVYFGKEKRSNAPR</sequence>
<protein>
    <submittedName>
        <fullName evidence="1">Uncharacterized protein</fullName>
    </submittedName>
</protein>
<dbReference type="AlphaFoldDB" id="A1RWI9"/>
<reference evidence="2" key="1">
    <citation type="journal article" date="2008" name="J. Bacteriol.">
        <title>Genome sequence of Thermofilum pendens reveals an exceptional loss of biosynthetic pathways without genome reduction.</title>
        <authorList>
            <person name="Anderson I."/>
            <person name="Rodriguez J."/>
            <person name="Susanti D."/>
            <person name="Porat I."/>
            <person name="Reich C."/>
            <person name="Ulrich L.E."/>
            <person name="Elkins J.G."/>
            <person name="Mavromatis K."/>
            <person name="Lykidis A."/>
            <person name="Kim E."/>
            <person name="Thompson L.S."/>
            <person name="Nolan M."/>
            <person name="Land M."/>
            <person name="Copeland A."/>
            <person name="Lapidus A."/>
            <person name="Lucas S."/>
            <person name="Detter C."/>
            <person name="Zhulin I.B."/>
            <person name="Olsen G.J."/>
            <person name="Whitman W."/>
            <person name="Mukhopadhyay B."/>
            <person name="Bristow J."/>
            <person name="Kyrpides N."/>
        </authorList>
    </citation>
    <scope>NUCLEOTIDE SEQUENCE [LARGE SCALE GENOMIC DNA]</scope>
    <source>
        <strain evidence="2">DSM 2475 / Hrk 5</strain>
    </source>
</reference>
<dbReference type="EMBL" id="CP000505">
    <property type="protein sequence ID" value="ABL77569.1"/>
    <property type="molecule type" value="Genomic_DNA"/>
</dbReference>
<dbReference type="STRING" id="368408.Tpen_0159"/>
<accession>A1RWI9</accession>
<dbReference type="RefSeq" id="WP_011751834.1">
    <property type="nucleotide sequence ID" value="NC_008698.1"/>
</dbReference>
<dbReference type="GeneID" id="4601268"/>
<proteinExistence type="predicted"/>
<evidence type="ECO:0000313" key="2">
    <source>
        <dbReference type="Proteomes" id="UP000000641"/>
    </source>
</evidence>
<dbReference type="KEGG" id="tpe:Tpen_0159"/>
<organism evidence="1 2">
    <name type="scientific">Thermofilum pendens (strain DSM 2475 / Hrk 5)</name>
    <dbReference type="NCBI Taxonomy" id="368408"/>
    <lineage>
        <taxon>Archaea</taxon>
        <taxon>Thermoproteota</taxon>
        <taxon>Thermoprotei</taxon>
        <taxon>Thermofilales</taxon>
        <taxon>Thermofilaceae</taxon>
        <taxon>Thermofilum</taxon>
    </lineage>
</organism>
<gene>
    <name evidence="1" type="ordered locus">Tpen_0159</name>
</gene>
<dbReference type="EnsemblBacteria" id="ABL77569">
    <property type="protein sequence ID" value="ABL77569"/>
    <property type="gene ID" value="Tpen_0159"/>
</dbReference>
<dbReference type="Proteomes" id="UP000000641">
    <property type="component" value="Chromosome"/>
</dbReference>
<dbReference type="OrthoDB" id="380031at2157"/>
<dbReference type="HOGENOM" id="CLU_191163_0_0_2"/>
<keyword evidence="2" id="KW-1185">Reference proteome</keyword>